<dbReference type="Gene3D" id="2.60.40.10">
    <property type="entry name" value="Immunoglobulins"/>
    <property type="match status" value="1"/>
</dbReference>
<dbReference type="Proteomes" id="UP000027821">
    <property type="component" value="Unassembled WGS sequence"/>
</dbReference>
<protein>
    <submittedName>
        <fullName evidence="1">Uncharacterized protein</fullName>
    </submittedName>
</protein>
<gene>
    <name evidence="1" type="ORF">EL17_23125</name>
</gene>
<dbReference type="InterPro" id="IPR008962">
    <property type="entry name" value="PapD-like_sf"/>
</dbReference>
<comment type="caution">
    <text evidence="1">The sequence shown here is derived from an EMBL/GenBank/DDBJ whole genome shotgun (WGS) entry which is preliminary data.</text>
</comment>
<dbReference type="STRING" id="1048983.EL17_23125"/>
<dbReference type="eggNOG" id="COG3121">
    <property type="taxonomic scope" value="Bacteria"/>
</dbReference>
<keyword evidence="2" id="KW-1185">Reference proteome</keyword>
<evidence type="ECO:0000313" key="2">
    <source>
        <dbReference type="Proteomes" id="UP000027821"/>
    </source>
</evidence>
<evidence type="ECO:0000313" key="1">
    <source>
        <dbReference type="EMBL" id="KEO75909.1"/>
    </source>
</evidence>
<proteinExistence type="predicted"/>
<sequence length="269" mass="30231">MRNFFLLIYLMIVNLSFSFAQGDLMVYPKRVVFAGTGVISQDLTLANMGNDSIRYQISIINYKMTEDGQFIQLKDQDEKHQSAEKNLRIFPRAVHLGPKESQKVKVQVYRTHQLETGEYKSHLYFKALPKAQPDQADRKDNQSGISTKLEMAIGISIPVILEIGNPRVKASLSHISLDPQASTPQINFYIGREGNKSTYGDLKVIHKDLAGNEAQVASAKGVAVYSPLPQRYITMKLQDGRDYSSGELSVIYHAHEHVKETFAAISIKL</sequence>
<organism evidence="1 2">
    <name type="scientific">Anditalea andensis</name>
    <dbReference type="NCBI Taxonomy" id="1048983"/>
    <lineage>
        <taxon>Bacteria</taxon>
        <taxon>Pseudomonadati</taxon>
        <taxon>Bacteroidota</taxon>
        <taxon>Cytophagia</taxon>
        <taxon>Cytophagales</taxon>
        <taxon>Cytophagaceae</taxon>
        <taxon>Anditalea</taxon>
    </lineage>
</organism>
<dbReference type="SUPFAM" id="SSF49354">
    <property type="entry name" value="PapD-like"/>
    <property type="match status" value="1"/>
</dbReference>
<name>A0A074L3X9_9BACT</name>
<dbReference type="EMBL" id="JMIH01000004">
    <property type="protein sequence ID" value="KEO75909.1"/>
    <property type="molecule type" value="Genomic_DNA"/>
</dbReference>
<dbReference type="InterPro" id="IPR013783">
    <property type="entry name" value="Ig-like_fold"/>
</dbReference>
<accession>A0A074L3X9</accession>
<reference evidence="1 2" key="1">
    <citation type="submission" date="2014-04" db="EMBL/GenBank/DDBJ databases">
        <title>Characterization and application of a salt tolerant electro-active bacterium.</title>
        <authorList>
            <person name="Yang L."/>
            <person name="Wei S."/>
            <person name="Tay Q.X.M."/>
        </authorList>
    </citation>
    <scope>NUCLEOTIDE SEQUENCE [LARGE SCALE GENOMIC DNA]</scope>
    <source>
        <strain evidence="1 2">LY1</strain>
    </source>
</reference>
<dbReference type="AlphaFoldDB" id="A0A074L3X9"/>
<dbReference type="OrthoDB" id="6658153at2"/>